<dbReference type="InterPro" id="IPR019734">
    <property type="entry name" value="TPR_rpt"/>
</dbReference>
<feature type="chain" id="PRO_5008674906" evidence="2">
    <location>
        <begin position="19"/>
        <end position="248"/>
    </location>
</feature>
<sequence>MKKTLLLTLALAAALAHSETFNAPHTDGDKKVVLGGAGVALTPEVAQLHEQAVAALFSGQARAAIPLLDKAIARYEKQFAADPRQRYAASGNVETLFYLTKAANEGKEAYIIDPRWAELYYLRAYAHNELGELAAGKADLDALLALQPANAQALNERGFYYQREKNWQAAAADFEQATEFSQWIEDTATRQKMYGAAQRGLGFTLIERGRWQDAEAIYQKLLQENPHDDRARNELEYIRQQRAKHPTL</sequence>
<dbReference type="SMART" id="SM00028">
    <property type="entry name" value="TPR"/>
    <property type="match status" value="4"/>
</dbReference>
<dbReference type="AlphaFoldDB" id="A0A1C3H606"/>
<gene>
    <name evidence="3" type="ORF">CHUV0807_2028</name>
</gene>
<dbReference type="Gene3D" id="1.25.40.10">
    <property type="entry name" value="Tetratricopeptide repeat domain"/>
    <property type="match status" value="2"/>
</dbReference>
<dbReference type="SUPFAM" id="SSF48452">
    <property type="entry name" value="TPR-like"/>
    <property type="match status" value="1"/>
</dbReference>
<dbReference type="RefSeq" id="WP_079541658.1">
    <property type="nucleotide sequence ID" value="NZ_CAUQCO010000001.1"/>
</dbReference>
<feature type="signal peptide" evidence="2">
    <location>
        <begin position="1"/>
        <end position="18"/>
    </location>
</feature>
<reference evidence="4" key="1">
    <citation type="submission" date="2016-04" db="EMBL/GenBank/DDBJ databases">
        <authorList>
            <person name="Tagini F."/>
        </authorList>
    </citation>
    <scope>NUCLEOTIDE SEQUENCE [LARGE SCALE GENOMIC DNA]</scope>
    <source>
        <strain evidence="4">CHUV0807</strain>
    </source>
</reference>
<evidence type="ECO:0000256" key="2">
    <source>
        <dbReference type="SAM" id="SignalP"/>
    </source>
</evidence>
<proteinExistence type="predicted"/>
<protein>
    <submittedName>
        <fullName evidence="3">Uncharacterized protein</fullName>
    </submittedName>
</protein>
<name>A0A1C3H606_9GAMM</name>
<dbReference type="EMBL" id="FKLO01000067">
    <property type="protein sequence ID" value="SAM69192.1"/>
    <property type="molecule type" value="Genomic_DNA"/>
</dbReference>
<organism evidence="3 4">
    <name type="scientific">Cardiobacterium hominis</name>
    <dbReference type="NCBI Taxonomy" id="2718"/>
    <lineage>
        <taxon>Bacteria</taxon>
        <taxon>Pseudomonadati</taxon>
        <taxon>Pseudomonadota</taxon>
        <taxon>Gammaproteobacteria</taxon>
        <taxon>Cardiobacteriales</taxon>
        <taxon>Cardiobacteriaceae</taxon>
        <taxon>Cardiobacterium</taxon>
    </lineage>
</organism>
<keyword evidence="2" id="KW-0732">Signal</keyword>
<feature type="repeat" description="TPR" evidence="1">
    <location>
        <begin position="195"/>
        <end position="228"/>
    </location>
</feature>
<evidence type="ECO:0000313" key="3">
    <source>
        <dbReference type="EMBL" id="SAM69192.1"/>
    </source>
</evidence>
<keyword evidence="1" id="KW-0802">TPR repeat</keyword>
<accession>A0A1C3H606</accession>
<dbReference type="Proteomes" id="UP000190837">
    <property type="component" value="Unassembled WGS sequence"/>
</dbReference>
<evidence type="ECO:0000256" key="1">
    <source>
        <dbReference type="PROSITE-ProRule" id="PRU00339"/>
    </source>
</evidence>
<evidence type="ECO:0000313" key="4">
    <source>
        <dbReference type="Proteomes" id="UP000190837"/>
    </source>
</evidence>
<dbReference type="PROSITE" id="PS50005">
    <property type="entry name" value="TPR"/>
    <property type="match status" value="1"/>
</dbReference>
<dbReference type="InterPro" id="IPR011990">
    <property type="entry name" value="TPR-like_helical_dom_sf"/>
</dbReference>